<feature type="compositionally biased region" description="Low complexity" evidence="1">
    <location>
        <begin position="773"/>
        <end position="782"/>
    </location>
</feature>
<dbReference type="EMBL" id="CAXLJL010000467">
    <property type="protein sequence ID" value="CAL5138005.1"/>
    <property type="molecule type" value="Genomic_DNA"/>
</dbReference>
<dbReference type="InterPro" id="IPR045255">
    <property type="entry name" value="RanBP1-like"/>
</dbReference>
<dbReference type="SMART" id="SM00160">
    <property type="entry name" value="RanBD"/>
    <property type="match status" value="1"/>
</dbReference>
<feature type="domain" description="RanBD1" evidence="2">
    <location>
        <begin position="183"/>
        <end position="265"/>
    </location>
</feature>
<feature type="domain" description="RanBD1" evidence="2">
    <location>
        <begin position="565"/>
        <end position="668"/>
    </location>
</feature>
<dbReference type="PROSITE" id="PS50196">
    <property type="entry name" value="RANBD1"/>
    <property type="match status" value="2"/>
</dbReference>
<dbReference type="InterPro" id="IPR011993">
    <property type="entry name" value="PH-like_dom_sf"/>
</dbReference>
<dbReference type="Gene3D" id="2.30.29.30">
    <property type="entry name" value="Pleckstrin-homology domain (PH domain)/Phosphotyrosine-binding domain (PTB)"/>
    <property type="match status" value="2"/>
</dbReference>
<feature type="region of interest" description="Disordered" evidence="1">
    <location>
        <begin position="746"/>
        <end position="794"/>
    </location>
</feature>
<feature type="compositionally biased region" description="Polar residues" evidence="1">
    <location>
        <begin position="11"/>
        <end position="26"/>
    </location>
</feature>
<evidence type="ECO:0000256" key="1">
    <source>
        <dbReference type="SAM" id="MobiDB-lite"/>
    </source>
</evidence>
<gene>
    <name evidence="3" type="ORF">CDAUBV1_LOCUS12523</name>
</gene>
<feature type="region of interest" description="Disordered" evidence="1">
    <location>
        <begin position="680"/>
        <end position="705"/>
    </location>
</feature>
<proteinExistence type="predicted"/>
<feature type="compositionally biased region" description="Polar residues" evidence="1">
    <location>
        <begin position="363"/>
        <end position="381"/>
    </location>
</feature>
<dbReference type="PANTHER" id="PTHR23138">
    <property type="entry name" value="RAN BINDING PROTEIN"/>
    <property type="match status" value="1"/>
</dbReference>
<name>A0AAV2TL87_CALDB</name>
<feature type="compositionally biased region" description="Basic and acidic residues" evidence="1">
    <location>
        <begin position="1"/>
        <end position="10"/>
    </location>
</feature>
<feature type="region of interest" description="Disordered" evidence="1">
    <location>
        <begin position="1"/>
        <end position="28"/>
    </location>
</feature>
<evidence type="ECO:0000259" key="2">
    <source>
        <dbReference type="PROSITE" id="PS50196"/>
    </source>
</evidence>
<feature type="compositionally biased region" description="Basic and acidic residues" evidence="1">
    <location>
        <begin position="690"/>
        <end position="705"/>
    </location>
</feature>
<feature type="region of interest" description="Disordered" evidence="1">
    <location>
        <begin position="429"/>
        <end position="461"/>
    </location>
</feature>
<dbReference type="SUPFAM" id="SSF50729">
    <property type="entry name" value="PH domain-like"/>
    <property type="match status" value="2"/>
</dbReference>
<accession>A0AAV2TL87</accession>
<evidence type="ECO:0000313" key="3">
    <source>
        <dbReference type="EMBL" id="CAL5138005.1"/>
    </source>
</evidence>
<protein>
    <recommendedName>
        <fullName evidence="2">RanBD1 domain-containing protein</fullName>
    </recommendedName>
</protein>
<feature type="region of interest" description="Disordered" evidence="1">
    <location>
        <begin position="316"/>
        <end position="382"/>
    </location>
</feature>
<dbReference type="Proteomes" id="UP001497525">
    <property type="component" value="Unassembled WGS sequence"/>
</dbReference>
<dbReference type="AlphaFoldDB" id="A0AAV2TL87"/>
<reference evidence="3" key="1">
    <citation type="submission" date="2024-06" db="EMBL/GenBank/DDBJ databases">
        <authorList>
            <person name="Liu X."/>
            <person name="Lenzi L."/>
            <person name="Haldenby T S."/>
            <person name="Uol C."/>
        </authorList>
    </citation>
    <scope>NUCLEOTIDE SEQUENCE</scope>
</reference>
<organism evidence="3 4">
    <name type="scientific">Calicophoron daubneyi</name>
    <name type="common">Rumen fluke</name>
    <name type="synonym">Paramphistomum daubneyi</name>
    <dbReference type="NCBI Taxonomy" id="300641"/>
    <lineage>
        <taxon>Eukaryota</taxon>
        <taxon>Metazoa</taxon>
        <taxon>Spiralia</taxon>
        <taxon>Lophotrochozoa</taxon>
        <taxon>Platyhelminthes</taxon>
        <taxon>Trematoda</taxon>
        <taxon>Digenea</taxon>
        <taxon>Plagiorchiida</taxon>
        <taxon>Pronocephalata</taxon>
        <taxon>Paramphistomoidea</taxon>
        <taxon>Paramphistomidae</taxon>
        <taxon>Calicophoron</taxon>
    </lineage>
</organism>
<sequence>MAQKTSEENHVAQTVGESSPSTTSSMLFRPPVLHISSESAFTIKGASENSHSNPPSTSNDSIAVTTTCPTFATASPIIHSKSLSSNMRTESSTNGGISMPSGYVFGSNISSRVVNANTSHGASSGIWTVNADEASTSSSVFTALAKAVSVSKPTAASSKTETLEDSAQKVAEDQKNAALSLAQVDVFTGEEGELQIFRQHCRVYVFDPDKQKWSALGASHFHLNDVPADKCASNTPTGYRSRVVVRLASTRRVIINTPIWAEMPVALVDSRSLRIGAVSMEDGHLKSYLVTFPPDETAAKVHELLSFRKKNVAKGTSAKPILHSQPAVAGQKRPLDDSGGCFTKDVNNDQTVSPSVNPRFGSDSRSTLVTAQSQSGKSPKSNIFRPSVLSSCVHSSSAQFGTAISSPHTTIGSAIQFRQSALDPVVKRLREDQPSSESQSADPLPVHTDEKSGVPKSFNIPAEPSSVCRNLLTDTSHSADFMFGHNVSDRVVNAGPICDQSRAVTCSGFSCIIRDKPSSSKTLGLCTRSLDTPEETEVHDSDAICAPPCELTLQDSASAVAEEMRAKSAVPLSELPRTPTLTGEEGECLALKTYCQFYSFDREKHIWVERGKAYLHLNDIPSVSLAERPSESSFRISTGPPARSRLVARVCQTLKLLANTPVWPGMNVAMADERSIRITTISTSSGDDSISEKPKQAHSEGCEVEDNTHERSEFCAYLLVMRSPKEADRLYQALISRMNVLTNRQADADDQPESGAQITDCDQPCSKIPRISQPPSEQSQQPAKCVTSSTEDFA</sequence>
<evidence type="ECO:0000313" key="4">
    <source>
        <dbReference type="Proteomes" id="UP001497525"/>
    </source>
</evidence>
<comment type="caution">
    <text evidence="3">The sequence shown here is derived from an EMBL/GenBank/DDBJ whole genome shotgun (WGS) entry which is preliminary data.</text>
</comment>
<dbReference type="CDD" id="cd13180">
    <property type="entry name" value="RanBD_RanBP3"/>
    <property type="match status" value="1"/>
</dbReference>
<dbReference type="InterPro" id="IPR000156">
    <property type="entry name" value="Ran_bind_dom"/>
</dbReference>